<sequence length="189" mass="19925">MAHRIVENEIPSQNVKAGPIAVLRAKARPPVVAGRVRAARNEVRAPGGVATAAPMRSAVILLVVVTGARTRPVAILPAVVTEALRPDAARPLVAITAMPMRSAVILLVVVTGVPTRRVASPPAGPAMVARLATTPHDAEPISAELHRARTILVAQPATVGRSGDPRVPERESRPARRTSRSVSHRSRRS</sequence>
<comment type="caution">
    <text evidence="2">The sequence shown here is derived from an EMBL/GenBank/DDBJ whole genome shotgun (WGS) entry which is preliminary data.</text>
</comment>
<evidence type="ECO:0000256" key="1">
    <source>
        <dbReference type="SAM" id="MobiDB-lite"/>
    </source>
</evidence>
<reference evidence="3" key="1">
    <citation type="journal article" date="2019" name="Int. J. Syst. Evol. Microbiol.">
        <title>The Global Catalogue of Microorganisms (GCM) 10K type strain sequencing project: providing services to taxonomists for standard genome sequencing and annotation.</title>
        <authorList>
            <consortium name="The Broad Institute Genomics Platform"/>
            <consortium name="The Broad Institute Genome Sequencing Center for Infectious Disease"/>
            <person name="Wu L."/>
            <person name="Ma J."/>
        </authorList>
    </citation>
    <scope>NUCLEOTIDE SEQUENCE [LARGE SCALE GENOMIC DNA]</scope>
    <source>
        <strain evidence="3">JCM 18298</strain>
    </source>
</reference>
<dbReference type="Proteomes" id="UP001500603">
    <property type="component" value="Unassembled WGS sequence"/>
</dbReference>
<accession>A0ABP9KJ70</accession>
<organism evidence="2 3">
    <name type="scientific">Nocardia callitridis</name>
    <dbReference type="NCBI Taxonomy" id="648753"/>
    <lineage>
        <taxon>Bacteria</taxon>
        <taxon>Bacillati</taxon>
        <taxon>Actinomycetota</taxon>
        <taxon>Actinomycetes</taxon>
        <taxon>Mycobacteriales</taxon>
        <taxon>Nocardiaceae</taxon>
        <taxon>Nocardia</taxon>
    </lineage>
</organism>
<evidence type="ECO:0000313" key="2">
    <source>
        <dbReference type="EMBL" id="GAA5060018.1"/>
    </source>
</evidence>
<protein>
    <submittedName>
        <fullName evidence="2">Uncharacterized protein</fullName>
    </submittedName>
</protein>
<gene>
    <name evidence="2" type="ORF">GCM10023318_41010</name>
</gene>
<dbReference type="EMBL" id="BAABJM010000004">
    <property type="protein sequence ID" value="GAA5060018.1"/>
    <property type="molecule type" value="Genomic_DNA"/>
</dbReference>
<proteinExistence type="predicted"/>
<evidence type="ECO:0000313" key="3">
    <source>
        <dbReference type="Proteomes" id="UP001500603"/>
    </source>
</evidence>
<keyword evidence="3" id="KW-1185">Reference proteome</keyword>
<feature type="compositionally biased region" description="Basic residues" evidence="1">
    <location>
        <begin position="175"/>
        <end position="189"/>
    </location>
</feature>
<feature type="region of interest" description="Disordered" evidence="1">
    <location>
        <begin position="155"/>
        <end position="189"/>
    </location>
</feature>
<feature type="compositionally biased region" description="Basic and acidic residues" evidence="1">
    <location>
        <begin position="163"/>
        <end position="174"/>
    </location>
</feature>
<name>A0ABP9KJ70_9NOCA</name>